<dbReference type="Proteomes" id="UP000663832">
    <property type="component" value="Unassembled WGS sequence"/>
</dbReference>
<evidence type="ECO:0000256" key="2">
    <source>
        <dbReference type="ARBA" id="ARBA00022679"/>
    </source>
</evidence>
<keyword evidence="4" id="KW-0256">Endoplasmic reticulum</keyword>
<gene>
    <name evidence="5" type="ORF">QVE165_LOCUS6356</name>
</gene>
<evidence type="ECO:0000313" key="6">
    <source>
        <dbReference type="Proteomes" id="UP000663832"/>
    </source>
</evidence>
<accession>A0A813VL87</accession>
<dbReference type="SUPFAM" id="SSF69593">
    <property type="entry name" value="Glycerol-3-phosphate (1)-acyltransferase"/>
    <property type="match status" value="1"/>
</dbReference>
<dbReference type="PANTHER" id="PTHR22753:SF14">
    <property type="entry name" value="MONOACYLGLYCEROL_DIACYLGLYCEROL O-ACYLTRANSFERASE"/>
    <property type="match status" value="1"/>
</dbReference>
<evidence type="ECO:0000256" key="1">
    <source>
        <dbReference type="ARBA" id="ARBA00005420"/>
    </source>
</evidence>
<keyword evidence="4" id="KW-0472">Membrane</keyword>
<dbReference type="GO" id="GO:0005789">
    <property type="term" value="C:endoplasmic reticulum membrane"/>
    <property type="evidence" value="ECO:0007669"/>
    <property type="project" value="UniProtKB-SubCell"/>
</dbReference>
<comment type="caution">
    <text evidence="4">Lacks conserved residue(s) required for the propagation of feature annotation.</text>
</comment>
<name>A0A813VL87_9BILA</name>
<keyword evidence="3" id="KW-0012">Acyltransferase</keyword>
<reference evidence="5" key="1">
    <citation type="submission" date="2021-02" db="EMBL/GenBank/DDBJ databases">
        <authorList>
            <person name="Nowell W R."/>
        </authorList>
    </citation>
    <scope>NUCLEOTIDE SEQUENCE</scope>
</reference>
<dbReference type="GO" id="GO:0008374">
    <property type="term" value="F:O-acyltransferase activity"/>
    <property type="evidence" value="ECO:0007669"/>
    <property type="project" value="InterPro"/>
</dbReference>
<dbReference type="InterPro" id="IPR007130">
    <property type="entry name" value="DAGAT"/>
</dbReference>
<feature type="transmembrane region" description="Helical" evidence="4">
    <location>
        <begin position="44"/>
        <end position="60"/>
    </location>
</feature>
<evidence type="ECO:0000313" key="5">
    <source>
        <dbReference type="EMBL" id="CAF0841826.1"/>
    </source>
</evidence>
<keyword evidence="6" id="KW-1185">Reference proteome</keyword>
<proteinExistence type="inferred from homology"/>
<dbReference type="EC" id="2.3.1.-" evidence="4"/>
<dbReference type="AlphaFoldDB" id="A0A813VL87"/>
<dbReference type="PANTHER" id="PTHR22753">
    <property type="entry name" value="TRANSMEMBRANE PROTEIN 68"/>
    <property type="match status" value="1"/>
</dbReference>
<comment type="subcellular location">
    <subcellularLocation>
        <location evidence="4">Endoplasmic reticulum membrane</location>
        <topology evidence="4">Multi-pass membrane protein</topology>
    </subcellularLocation>
</comment>
<keyword evidence="2 4" id="KW-0808">Transferase</keyword>
<keyword evidence="4" id="KW-1133">Transmembrane helix</keyword>
<keyword evidence="4" id="KW-0812">Transmembrane</keyword>
<dbReference type="OrthoDB" id="44277at2759"/>
<sequence>MDIIGIKKKVDTTISDPLVRNEARRYSLRTRLAFLPDHIIGKSWFFRLLTLVYYYCYVYFHAFEIVGMEKIDPNQGCLFYARHSTHNGEILGTIVTMYHMTGRVLRSLIHRYLTPFFPILRLMGAVPGEPKSATSLLKSGFWVAVVPGGADEGMIGHENAYKVCWPKKRKGFAHIAVQAQVPMVPLFLANVDEMRWNPILWLWNLLELGRLFSYIRELDIPVLKPFILLLSSTVWFLVTFIQIPIPAKLTLYVGDPVQYDMSKDSIDDIVERARNDLQSLINRHQPYGKSYSNAVKQRIQCLTKYWNEKLSQGKSHKQ</sequence>
<dbReference type="EMBL" id="CAJNOM010000026">
    <property type="protein sequence ID" value="CAF0841826.1"/>
    <property type="molecule type" value="Genomic_DNA"/>
</dbReference>
<comment type="similarity">
    <text evidence="1 4">Belongs to the diacylglycerol acyltransferase family.</text>
</comment>
<organism evidence="5 6">
    <name type="scientific">Adineta steineri</name>
    <dbReference type="NCBI Taxonomy" id="433720"/>
    <lineage>
        <taxon>Eukaryota</taxon>
        <taxon>Metazoa</taxon>
        <taxon>Spiralia</taxon>
        <taxon>Gnathifera</taxon>
        <taxon>Rotifera</taxon>
        <taxon>Eurotatoria</taxon>
        <taxon>Bdelloidea</taxon>
        <taxon>Adinetida</taxon>
        <taxon>Adinetidae</taxon>
        <taxon>Adineta</taxon>
    </lineage>
</organism>
<comment type="caution">
    <text evidence="5">The sequence shown here is derived from an EMBL/GenBank/DDBJ whole genome shotgun (WGS) entry which is preliminary data.</text>
</comment>
<dbReference type="Pfam" id="PF03982">
    <property type="entry name" value="DAGAT"/>
    <property type="match status" value="1"/>
</dbReference>
<evidence type="ECO:0000256" key="3">
    <source>
        <dbReference type="ARBA" id="ARBA00023315"/>
    </source>
</evidence>
<evidence type="ECO:0000256" key="4">
    <source>
        <dbReference type="RuleBase" id="RU367023"/>
    </source>
</evidence>
<protein>
    <recommendedName>
        <fullName evidence="4">Acyltransferase</fullName>
        <ecNumber evidence="4">2.3.1.-</ecNumber>
    </recommendedName>
</protein>